<evidence type="ECO:0000313" key="2">
    <source>
        <dbReference type="EMBL" id="SHF75979.1"/>
    </source>
</evidence>
<keyword evidence="3" id="KW-1185">Reference proteome</keyword>
<dbReference type="RefSeq" id="WP_072877407.1">
    <property type="nucleotide sequence ID" value="NZ_FQVT01000002.1"/>
</dbReference>
<organism evidence="2 3">
    <name type="scientific">Salegentibacter echinorum</name>
    <dbReference type="NCBI Taxonomy" id="1073325"/>
    <lineage>
        <taxon>Bacteria</taxon>
        <taxon>Pseudomonadati</taxon>
        <taxon>Bacteroidota</taxon>
        <taxon>Flavobacteriia</taxon>
        <taxon>Flavobacteriales</taxon>
        <taxon>Flavobacteriaceae</taxon>
        <taxon>Salegentibacter</taxon>
    </lineage>
</organism>
<dbReference type="AlphaFoldDB" id="A0A1M5E9R7"/>
<dbReference type="InterPro" id="IPR018228">
    <property type="entry name" value="DNase_TatD-rel_CS"/>
</dbReference>
<dbReference type="Pfam" id="PF04909">
    <property type="entry name" value="Amidohydro_2"/>
    <property type="match status" value="1"/>
</dbReference>
<dbReference type="OrthoDB" id="644687at2"/>
<name>A0A1M5E9R7_SALEC</name>
<dbReference type="InterPro" id="IPR032466">
    <property type="entry name" value="Metal_Hydrolase"/>
</dbReference>
<dbReference type="GO" id="GO:0016787">
    <property type="term" value="F:hydrolase activity"/>
    <property type="evidence" value="ECO:0007669"/>
    <property type="project" value="UniProtKB-KW"/>
</dbReference>
<dbReference type="Gene3D" id="3.20.20.140">
    <property type="entry name" value="Metal-dependent hydrolases"/>
    <property type="match status" value="1"/>
</dbReference>
<dbReference type="Proteomes" id="UP000183945">
    <property type="component" value="Unassembled WGS sequence"/>
</dbReference>
<evidence type="ECO:0000313" key="3">
    <source>
        <dbReference type="Proteomes" id="UP000183945"/>
    </source>
</evidence>
<protein>
    <submittedName>
        <fullName evidence="2">Predicted metal-dependent hydrolase, TIM-barrel fold</fullName>
    </submittedName>
</protein>
<dbReference type="SUPFAM" id="SSF51556">
    <property type="entry name" value="Metallo-dependent hydrolases"/>
    <property type="match status" value="1"/>
</dbReference>
<accession>A0A1M5E9R7</accession>
<dbReference type="PROSITE" id="PS01137">
    <property type="entry name" value="TATD_1"/>
    <property type="match status" value="1"/>
</dbReference>
<evidence type="ECO:0000259" key="1">
    <source>
        <dbReference type="Pfam" id="PF04909"/>
    </source>
</evidence>
<keyword evidence="2" id="KW-0378">Hydrolase</keyword>
<gene>
    <name evidence="2" type="ORF">SAMN05444483_102288</name>
</gene>
<dbReference type="InterPro" id="IPR006680">
    <property type="entry name" value="Amidohydro-rel"/>
</dbReference>
<sequence>MIDNFIDAHVHLNTKSTAKIEMAKVFGARFLSINTTIPFFEGLKGQEAVIQQLQQEYPNRIAYITSFDNKYWNTKEWLPRALSQIENGVANGAVGVKIWKNIGMDKNFKDDDGNFVMIDDSRFNPIFEYLIENDILLVGHQGEPRNCWLALDEMTVESDREYFLNHPEYYMHSKPNYPSYERHMQARDNVLRKYPDLKFVGLHLFSLEYNLEEVAKRLEEFPNSKTDVAGRICHVQFQAMQNREKVRDFFIEYQDRIIYGTDVIDDGSMKEKDLAEHFRNLWLYHWEFFSTSKVLEAPQFEGSFRGLALPETILEKLFRVNAQKTYGFKNNCK</sequence>
<feature type="domain" description="Amidohydrolase-related" evidence="1">
    <location>
        <begin position="76"/>
        <end position="328"/>
    </location>
</feature>
<dbReference type="EMBL" id="FQVT01000002">
    <property type="protein sequence ID" value="SHF75979.1"/>
    <property type="molecule type" value="Genomic_DNA"/>
</dbReference>
<reference evidence="3" key="1">
    <citation type="submission" date="2016-11" db="EMBL/GenBank/DDBJ databases">
        <authorList>
            <person name="Varghese N."/>
            <person name="Submissions S."/>
        </authorList>
    </citation>
    <scope>NUCLEOTIDE SEQUENCE [LARGE SCALE GENOMIC DNA]</scope>
    <source>
        <strain evidence="3">DSM 24579</strain>
    </source>
</reference>
<dbReference type="STRING" id="1073325.SAMN05444483_102288"/>
<proteinExistence type="predicted"/>